<dbReference type="OrthoDB" id="5571888at2759"/>
<feature type="region of interest" description="Disordered" evidence="7">
    <location>
        <begin position="379"/>
        <end position="399"/>
    </location>
</feature>
<evidence type="ECO:0000256" key="6">
    <source>
        <dbReference type="ARBA" id="ARBA00023242"/>
    </source>
</evidence>
<dbReference type="InterPro" id="IPR046347">
    <property type="entry name" value="bZIP_sf"/>
</dbReference>
<evidence type="ECO:0000256" key="1">
    <source>
        <dbReference type="ARBA" id="ARBA00004123"/>
    </source>
</evidence>
<dbReference type="GO" id="GO:0003677">
    <property type="term" value="F:DNA binding"/>
    <property type="evidence" value="ECO:0007669"/>
    <property type="project" value="UniProtKB-KW"/>
</dbReference>
<keyword evidence="4" id="KW-0238">DNA-binding</keyword>
<comment type="similarity">
    <text evidence="2">Belongs to the bZIP family.</text>
</comment>
<dbReference type="PROSITE" id="PS00036">
    <property type="entry name" value="BZIP_BASIC"/>
    <property type="match status" value="1"/>
</dbReference>
<comment type="subcellular location">
    <subcellularLocation>
        <location evidence="1">Nucleus</location>
    </subcellularLocation>
</comment>
<dbReference type="CDD" id="cd14810">
    <property type="entry name" value="bZIP_u1"/>
    <property type="match status" value="1"/>
</dbReference>
<dbReference type="PANTHER" id="PTHR47416">
    <property type="entry name" value="BASIC-LEUCINE ZIPPER TRANSCRIPTION FACTOR F-RELATED"/>
    <property type="match status" value="1"/>
</dbReference>
<evidence type="ECO:0000256" key="2">
    <source>
        <dbReference type="ARBA" id="ARBA00007163"/>
    </source>
</evidence>
<feature type="compositionally biased region" description="Low complexity" evidence="7">
    <location>
        <begin position="174"/>
        <end position="187"/>
    </location>
</feature>
<evidence type="ECO:0000256" key="4">
    <source>
        <dbReference type="ARBA" id="ARBA00023125"/>
    </source>
</evidence>
<dbReference type="SUPFAM" id="SSF57959">
    <property type="entry name" value="Leucine zipper domain"/>
    <property type="match status" value="1"/>
</dbReference>
<evidence type="ECO:0000256" key="5">
    <source>
        <dbReference type="ARBA" id="ARBA00023163"/>
    </source>
</evidence>
<protein>
    <recommendedName>
        <fullName evidence="8">BZIP domain-containing protein</fullName>
    </recommendedName>
</protein>
<dbReference type="AlphaFoldDB" id="A0A9W8AZL6"/>
<evidence type="ECO:0000259" key="8">
    <source>
        <dbReference type="PROSITE" id="PS50217"/>
    </source>
</evidence>
<evidence type="ECO:0000313" key="10">
    <source>
        <dbReference type="Proteomes" id="UP001151582"/>
    </source>
</evidence>
<evidence type="ECO:0000256" key="3">
    <source>
        <dbReference type="ARBA" id="ARBA00023015"/>
    </source>
</evidence>
<dbReference type="Pfam" id="PF00170">
    <property type="entry name" value="bZIP_1"/>
    <property type="match status" value="1"/>
</dbReference>
<dbReference type="InterPro" id="IPR004827">
    <property type="entry name" value="bZIP"/>
</dbReference>
<dbReference type="Proteomes" id="UP001151582">
    <property type="component" value="Unassembled WGS sequence"/>
</dbReference>
<dbReference type="PROSITE" id="PS50217">
    <property type="entry name" value="BZIP"/>
    <property type="match status" value="1"/>
</dbReference>
<dbReference type="PANTHER" id="PTHR47416:SF8">
    <property type="entry name" value="BASIC-LEUCINE ZIPPER TRANSCRIPTION FACTOR E-RELATED"/>
    <property type="match status" value="1"/>
</dbReference>
<keyword evidence="6" id="KW-0539">Nucleus</keyword>
<sequence>MNANVNGLALDATDLFNLLMNFPSYPDTTVLASQTNLFPTDLYRQYAAEVVNPSDLTPLMASEPLSSTVPNSPELPHGASASAQLSPMATSFNIPATPSPNSLFYPALSPSLPSGLSTDASSPTMAMNVDMFPGAFGFHSTPAPAKIEAVAIPQPAAPTAVAQPSKGKSSAKMTSSPDSSPDTDNPSLIERKSIKRTAADAVDDMEEEVDLKKLSSKERRQIRNKISARNFRLRRKEYIATLEGQVKELQDEACALEASLDQCQSQNADLKAVLAKVRSAIDSQLAEELGLNDPVLLAEPAFVTSANRKDTKSMPKAASSVNNGKSAAHTAKKIKLPSSPAGMATTVMSLFNLSSVLSADKQRHPASVGLKLPLFSLPRHAETRPSRRRHSSTTLPAGQPLADAVVNPMQLIDSPMEEGSLFADDESMGDGYSTPPTPFASPVLSAAISSPETLVGDDEFMGDVACLQSLTPTPFFSTLTANTPAAHSPTLQAKQLPHTQEDLLALEHALEDEFHRTLSLSLSQLANNA</sequence>
<organism evidence="9 10">
    <name type="scientific">Dimargaris verticillata</name>
    <dbReference type="NCBI Taxonomy" id="2761393"/>
    <lineage>
        <taxon>Eukaryota</taxon>
        <taxon>Fungi</taxon>
        <taxon>Fungi incertae sedis</taxon>
        <taxon>Zoopagomycota</taxon>
        <taxon>Kickxellomycotina</taxon>
        <taxon>Dimargaritomycetes</taxon>
        <taxon>Dimargaritales</taxon>
        <taxon>Dimargaritaceae</taxon>
        <taxon>Dimargaris</taxon>
    </lineage>
</organism>
<dbReference type="EMBL" id="JANBQB010000447">
    <property type="protein sequence ID" value="KAJ1976277.1"/>
    <property type="molecule type" value="Genomic_DNA"/>
</dbReference>
<dbReference type="SMART" id="SM00338">
    <property type="entry name" value="BRLZ"/>
    <property type="match status" value="1"/>
</dbReference>
<comment type="caution">
    <text evidence="9">The sequence shown here is derived from an EMBL/GenBank/DDBJ whole genome shotgun (WGS) entry which is preliminary data.</text>
</comment>
<keyword evidence="10" id="KW-1185">Reference proteome</keyword>
<feature type="region of interest" description="Disordered" evidence="7">
    <location>
        <begin position="157"/>
        <end position="199"/>
    </location>
</feature>
<feature type="domain" description="BZIP" evidence="8">
    <location>
        <begin position="214"/>
        <end position="277"/>
    </location>
</feature>
<keyword evidence="3" id="KW-0805">Transcription regulation</keyword>
<keyword evidence="5" id="KW-0804">Transcription</keyword>
<evidence type="ECO:0000256" key="7">
    <source>
        <dbReference type="SAM" id="MobiDB-lite"/>
    </source>
</evidence>
<name>A0A9W8AZL6_9FUNG</name>
<proteinExistence type="inferred from homology"/>
<reference evidence="9" key="1">
    <citation type="submission" date="2022-07" db="EMBL/GenBank/DDBJ databases">
        <title>Phylogenomic reconstructions and comparative analyses of Kickxellomycotina fungi.</title>
        <authorList>
            <person name="Reynolds N.K."/>
            <person name="Stajich J.E."/>
            <person name="Barry K."/>
            <person name="Grigoriev I.V."/>
            <person name="Crous P."/>
            <person name="Smith M.E."/>
        </authorList>
    </citation>
    <scope>NUCLEOTIDE SEQUENCE</scope>
    <source>
        <strain evidence="9">RSA 567</strain>
    </source>
</reference>
<dbReference type="GO" id="GO:0003700">
    <property type="term" value="F:DNA-binding transcription factor activity"/>
    <property type="evidence" value="ECO:0007669"/>
    <property type="project" value="InterPro"/>
</dbReference>
<dbReference type="GO" id="GO:0005634">
    <property type="term" value="C:nucleus"/>
    <property type="evidence" value="ECO:0007669"/>
    <property type="project" value="UniProtKB-SubCell"/>
</dbReference>
<accession>A0A9W8AZL6</accession>
<evidence type="ECO:0000313" key="9">
    <source>
        <dbReference type="EMBL" id="KAJ1976277.1"/>
    </source>
</evidence>
<feature type="region of interest" description="Disordered" evidence="7">
    <location>
        <begin position="307"/>
        <end position="331"/>
    </location>
</feature>
<gene>
    <name evidence="9" type="ORF">H4R34_004036</name>
</gene>
<dbReference type="Gene3D" id="1.20.5.170">
    <property type="match status" value="1"/>
</dbReference>